<keyword evidence="8" id="KW-0969">Cilium</keyword>
<dbReference type="InterPro" id="IPR018247">
    <property type="entry name" value="EF_Hand_1_Ca_BS"/>
</dbReference>
<feature type="domain" description="Flagellar hook-associated protein 2 C-terminal" evidence="7">
    <location>
        <begin position="229"/>
        <end position="444"/>
    </location>
</feature>
<organism evidence="8 9">
    <name type="scientific">Pseudoduganella lurida</name>
    <dbReference type="NCBI Taxonomy" id="1036180"/>
    <lineage>
        <taxon>Bacteria</taxon>
        <taxon>Pseudomonadati</taxon>
        <taxon>Pseudomonadota</taxon>
        <taxon>Betaproteobacteria</taxon>
        <taxon>Burkholderiales</taxon>
        <taxon>Oxalobacteraceae</taxon>
        <taxon>Telluria group</taxon>
        <taxon>Pseudoduganella</taxon>
    </lineage>
</organism>
<dbReference type="PANTHER" id="PTHR30288:SF0">
    <property type="entry name" value="FLAGELLAR HOOK-ASSOCIATED PROTEIN 2"/>
    <property type="match status" value="1"/>
</dbReference>
<name>A0A562RFC0_9BURK</name>
<dbReference type="PANTHER" id="PTHR30288">
    <property type="entry name" value="FLAGELLAR CAP/ASSEMBLY PROTEIN FLID"/>
    <property type="match status" value="1"/>
</dbReference>
<dbReference type="GO" id="GO:0009424">
    <property type="term" value="C:bacterial-type flagellum hook"/>
    <property type="evidence" value="ECO:0007669"/>
    <property type="project" value="UniProtKB-UniRule"/>
</dbReference>
<dbReference type="Pfam" id="PF07195">
    <property type="entry name" value="FliD_C"/>
    <property type="match status" value="1"/>
</dbReference>
<keyword evidence="8" id="KW-0966">Cell projection</keyword>
<dbReference type="PROSITE" id="PS00018">
    <property type="entry name" value="EF_HAND_1"/>
    <property type="match status" value="1"/>
</dbReference>
<keyword evidence="5" id="KW-0964">Secreted</keyword>
<dbReference type="InterPro" id="IPR010809">
    <property type="entry name" value="FliD_C"/>
</dbReference>
<dbReference type="GO" id="GO:0005576">
    <property type="term" value="C:extracellular region"/>
    <property type="evidence" value="ECO:0007669"/>
    <property type="project" value="UniProtKB-SubCell"/>
</dbReference>
<proteinExistence type="inferred from homology"/>
<comment type="similarity">
    <text evidence="1 5">Belongs to the FliD family.</text>
</comment>
<evidence type="ECO:0000313" key="9">
    <source>
        <dbReference type="Proteomes" id="UP000318431"/>
    </source>
</evidence>
<evidence type="ECO:0000256" key="5">
    <source>
        <dbReference type="RuleBase" id="RU362066"/>
    </source>
</evidence>
<dbReference type="RefSeq" id="WP_145648524.1">
    <property type="nucleotide sequence ID" value="NZ_VLLB01000002.1"/>
</dbReference>
<comment type="subcellular location">
    <subcellularLocation>
        <location evidence="5">Secreted</location>
    </subcellularLocation>
    <subcellularLocation>
        <location evidence="5">Bacterial flagellum</location>
    </subcellularLocation>
</comment>
<evidence type="ECO:0000313" key="8">
    <source>
        <dbReference type="EMBL" id="TWI67593.1"/>
    </source>
</evidence>
<dbReference type="EMBL" id="VLLB01000002">
    <property type="protein sequence ID" value="TWI67593.1"/>
    <property type="molecule type" value="Genomic_DNA"/>
</dbReference>
<evidence type="ECO:0000256" key="2">
    <source>
        <dbReference type="ARBA" id="ARBA00011255"/>
    </source>
</evidence>
<keyword evidence="9" id="KW-1185">Reference proteome</keyword>
<keyword evidence="4 5" id="KW-0975">Bacterial flagellum</keyword>
<accession>A0A562RFC0</accession>
<keyword evidence="8" id="KW-0282">Flagellum</keyword>
<evidence type="ECO:0000256" key="1">
    <source>
        <dbReference type="ARBA" id="ARBA00009764"/>
    </source>
</evidence>
<comment type="caution">
    <text evidence="8">The sequence shown here is derived from an EMBL/GenBank/DDBJ whole genome shotgun (WGS) entry which is preliminary data.</text>
</comment>
<dbReference type="InterPro" id="IPR003481">
    <property type="entry name" value="FliD_N"/>
</dbReference>
<evidence type="ECO:0000256" key="3">
    <source>
        <dbReference type="ARBA" id="ARBA00023054"/>
    </source>
</evidence>
<dbReference type="InterPro" id="IPR040026">
    <property type="entry name" value="FliD"/>
</dbReference>
<comment type="function">
    <text evidence="5">Required for morphogenesis and for the elongation of the flagellar filament by facilitating polymerization of the flagellin monomers at the tip of growing filament. Forms a capping structure, which prevents flagellin subunits (transported through the central channel of the flagellum) from leaking out without polymerization at the distal end.</text>
</comment>
<protein>
    <recommendedName>
        <fullName evidence="5">Flagellar hook-associated protein 2</fullName>
        <shortName evidence="5">HAP2</shortName>
    </recommendedName>
    <alternativeName>
        <fullName evidence="5">Flagellar cap protein</fullName>
    </alternativeName>
</protein>
<reference evidence="8 9" key="1">
    <citation type="journal article" date="2015" name="Stand. Genomic Sci.">
        <title>Genomic Encyclopedia of Bacterial and Archaeal Type Strains, Phase III: the genomes of soil and plant-associated and newly described type strains.</title>
        <authorList>
            <person name="Whitman W.B."/>
            <person name="Woyke T."/>
            <person name="Klenk H.P."/>
            <person name="Zhou Y."/>
            <person name="Lilburn T.G."/>
            <person name="Beck B.J."/>
            <person name="De Vos P."/>
            <person name="Vandamme P."/>
            <person name="Eisen J.A."/>
            <person name="Garrity G."/>
            <person name="Hugenholtz P."/>
            <person name="Kyrpides N.C."/>
        </authorList>
    </citation>
    <scope>NUCLEOTIDE SEQUENCE [LARGE SCALE GENOMIC DNA]</scope>
    <source>
        <strain evidence="8 9">CGMCC 1.10822</strain>
    </source>
</reference>
<evidence type="ECO:0000256" key="4">
    <source>
        <dbReference type="ARBA" id="ARBA00023143"/>
    </source>
</evidence>
<dbReference type="Pfam" id="PF02465">
    <property type="entry name" value="FliD_N"/>
    <property type="match status" value="1"/>
</dbReference>
<dbReference type="Proteomes" id="UP000318431">
    <property type="component" value="Unassembled WGS sequence"/>
</dbReference>
<dbReference type="AlphaFoldDB" id="A0A562RFC0"/>
<comment type="subunit">
    <text evidence="2 5">Homopentamer.</text>
</comment>
<keyword evidence="3" id="KW-0175">Coiled coil</keyword>
<dbReference type="GO" id="GO:0009421">
    <property type="term" value="C:bacterial-type flagellum filament cap"/>
    <property type="evidence" value="ECO:0007669"/>
    <property type="project" value="InterPro"/>
</dbReference>
<dbReference type="GO" id="GO:0007155">
    <property type="term" value="P:cell adhesion"/>
    <property type="evidence" value="ECO:0007669"/>
    <property type="project" value="InterPro"/>
</dbReference>
<sequence length="460" mass="46910">MAITAPTYDPISTAQGLATSSISAAQALLDAQTKTATATATALTSLSSAMSAFDSVLSSLTAKKSVVSNTATFSSAVGTATATTAATPGNYFFYVEQIATAHQAAYSGLPDGTDAATAGTIHIGSGDTQFSVDLSQADSSADGKLSVKELAAAINAATDNAGTVTASTMTINGVTSLVLTANRTGEANAVTVTASAAGSMADALADTDNAKQLVTAKDAIVWLGDKTTGTQLKQPSNTYTVLDGVTMTFTSAQSGGSPVSLTVGQDSTGTAANVQSFVDGWNKLIGVLAGLTSHGDATSSTAPAIFASDSGITALQSRMQAILRQKIGDSSLVAYGITAQRDGTLTLNGDRLKKQLAIDPAGLDTLLGSASMTAPTGVLGGLDKLMSQWTSSTGGQIAQRRENNTKLQATLTTKQTRLTDQYNSAYNRYLKQFTALQELQTQMNGNSSLFDALFGDKSDS</sequence>
<dbReference type="OrthoDB" id="9810816at2"/>
<feature type="domain" description="Flagellar hook-associated protein 2 N-terminal" evidence="6">
    <location>
        <begin position="25"/>
        <end position="102"/>
    </location>
</feature>
<gene>
    <name evidence="8" type="ORF">IP91_01710</name>
</gene>
<evidence type="ECO:0000259" key="7">
    <source>
        <dbReference type="Pfam" id="PF07195"/>
    </source>
</evidence>
<evidence type="ECO:0000259" key="6">
    <source>
        <dbReference type="Pfam" id="PF02465"/>
    </source>
</evidence>